<name>A0A098AVZ9_DESHA</name>
<dbReference type="Proteomes" id="UP000054623">
    <property type="component" value="Unassembled WGS sequence"/>
</dbReference>
<protein>
    <submittedName>
        <fullName evidence="2">Uncharacterized protein</fullName>
    </submittedName>
</protein>
<dbReference type="PATRIC" id="fig|49338.4.peg.431"/>
<reference evidence="3 4" key="2">
    <citation type="submission" date="2015-12" db="EMBL/GenBank/DDBJ databases">
        <title>Draft Genome Sequence of Desulfitobacterium hafniense Strain DH, a Sulfate-reducing Bacterium Isolated from Paddy Soils.</title>
        <authorList>
            <person name="Bao P."/>
            <person name="Zhang X."/>
            <person name="Li G."/>
        </authorList>
    </citation>
    <scope>NUCLEOTIDE SEQUENCE [LARGE SCALE GENOMIC DNA]</scope>
    <source>
        <strain evidence="3 4">DH</strain>
    </source>
</reference>
<gene>
    <name evidence="3" type="ORF">AT727_21760</name>
    <name evidence="2" type="ORF">DPCES_0405</name>
</gene>
<keyword evidence="1" id="KW-0812">Transmembrane</keyword>
<evidence type="ECO:0000256" key="1">
    <source>
        <dbReference type="SAM" id="Phobius"/>
    </source>
</evidence>
<dbReference type="RefSeq" id="WP_005810527.1">
    <property type="nucleotide sequence ID" value="NZ_CABKQQ010000025.1"/>
</dbReference>
<dbReference type="EMBL" id="LK996017">
    <property type="protein sequence ID" value="CDX00292.1"/>
    <property type="molecule type" value="Genomic_DNA"/>
</dbReference>
<dbReference type="OrthoDB" id="9969282at2"/>
<evidence type="ECO:0000313" key="2">
    <source>
        <dbReference type="EMBL" id="CDX00292.1"/>
    </source>
</evidence>
<evidence type="ECO:0000313" key="3">
    <source>
        <dbReference type="EMBL" id="KTE91523.1"/>
    </source>
</evidence>
<accession>A0A098AVZ9</accession>
<proteinExistence type="predicted"/>
<keyword evidence="1" id="KW-0472">Membrane</keyword>
<reference evidence="2" key="1">
    <citation type="submission" date="2014-07" db="EMBL/GenBank/DDBJ databases">
        <authorList>
            <person name="Hornung V.Bastian."/>
        </authorList>
    </citation>
    <scope>NUCLEOTIDE SEQUENCE</scope>
    <source>
        <strain evidence="2">PCE-S</strain>
    </source>
</reference>
<sequence length="201" mass="22925">MDMGKKRKIIIPAAVGLGLLIAGFAYLMQIRGEFKDYLSEKYPEQTFQVGFIKIDPIYGSYFTTASCLNDDVSFPIRKSFRTENINESYLQTKSHNQYNAYIKEVFNESGIKNHIISVTGGGKDHYQNDGHYDQINLYLTEEADLISVTKTALNLLREKGVQADTVILTQEKDGHVYELYGSTADYALTEDQLREKIRKIK</sequence>
<evidence type="ECO:0000313" key="4">
    <source>
        <dbReference type="Proteomes" id="UP000054623"/>
    </source>
</evidence>
<feature type="transmembrane region" description="Helical" evidence="1">
    <location>
        <begin position="9"/>
        <end position="28"/>
    </location>
</feature>
<dbReference type="AlphaFoldDB" id="A0A098AVZ9"/>
<organism evidence="2">
    <name type="scientific">Desulfitobacterium hafniense</name>
    <name type="common">Desulfitobacterium frappieri</name>
    <dbReference type="NCBI Taxonomy" id="49338"/>
    <lineage>
        <taxon>Bacteria</taxon>
        <taxon>Bacillati</taxon>
        <taxon>Bacillota</taxon>
        <taxon>Clostridia</taxon>
        <taxon>Eubacteriales</taxon>
        <taxon>Desulfitobacteriaceae</taxon>
        <taxon>Desulfitobacterium</taxon>
    </lineage>
</organism>
<keyword evidence="1" id="KW-1133">Transmembrane helix</keyword>
<dbReference type="EMBL" id="LOCK01000023">
    <property type="protein sequence ID" value="KTE91523.1"/>
    <property type="molecule type" value="Genomic_DNA"/>
</dbReference>